<dbReference type="RefSeq" id="WP_315728610.1">
    <property type="nucleotide sequence ID" value="NZ_JAVUPU010000015.1"/>
</dbReference>
<feature type="chain" id="PRO_5047494625" evidence="1">
    <location>
        <begin position="22"/>
        <end position="125"/>
    </location>
</feature>
<keyword evidence="3" id="KW-1185">Reference proteome</keyword>
<comment type="caution">
    <text evidence="2">The sequence shown here is derived from an EMBL/GenBank/DDBJ whole genome shotgun (WGS) entry which is preliminary data.</text>
</comment>
<dbReference type="EMBL" id="JAVUPU010000015">
    <property type="protein sequence ID" value="MDT9600976.1"/>
    <property type="molecule type" value="Genomic_DNA"/>
</dbReference>
<proteinExistence type="predicted"/>
<dbReference type="InterPro" id="IPR045500">
    <property type="entry name" value="DUF6491"/>
</dbReference>
<evidence type="ECO:0000313" key="3">
    <source>
        <dbReference type="Proteomes" id="UP001259572"/>
    </source>
</evidence>
<feature type="signal peptide" evidence="1">
    <location>
        <begin position="1"/>
        <end position="21"/>
    </location>
</feature>
<gene>
    <name evidence="2" type="ORF">RQX22_18635</name>
</gene>
<organism evidence="2 3">
    <name type="scientific">Sphingosinicella rhizophila</name>
    <dbReference type="NCBI Taxonomy" id="3050082"/>
    <lineage>
        <taxon>Bacteria</taxon>
        <taxon>Pseudomonadati</taxon>
        <taxon>Pseudomonadota</taxon>
        <taxon>Alphaproteobacteria</taxon>
        <taxon>Sphingomonadales</taxon>
        <taxon>Sphingosinicellaceae</taxon>
        <taxon>Sphingosinicella</taxon>
    </lineage>
</organism>
<name>A0ABU3QC57_9SPHN</name>
<keyword evidence="1" id="KW-0732">Signal</keyword>
<dbReference type="Proteomes" id="UP001259572">
    <property type="component" value="Unassembled WGS sequence"/>
</dbReference>
<evidence type="ECO:0000256" key="1">
    <source>
        <dbReference type="SAM" id="SignalP"/>
    </source>
</evidence>
<reference evidence="2 3" key="1">
    <citation type="submission" date="2023-05" db="EMBL/GenBank/DDBJ databases">
        <authorList>
            <person name="Guo Y."/>
        </authorList>
    </citation>
    <scope>NUCLEOTIDE SEQUENCE [LARGE SCALE GENOMIC DNA]</scope>
    <source>
        <strain evidence="2 3">GR2756</strain>
    </source>
</reference>
<accession>A0ABU3QC57</accession>
<evidence type="ECO:0000313" key="2">
    <source>
        <dbReference type="EMBL" id="MDT9600976.1"/>
    </source>
</evidence>
<protein>
    <submittedName>
        <fullName evidence="2">DUF6491 family protein</fullName>
    </submittedName>
</protein>
<sequence length="125" mass="13863">MKTLFAPILVATALFATPAAAGPPAAKPAPEARIPFVNHGGIRNWRAIDRDTLYIEDSHRRWYRAELMGPCFDLGFTERIGFETRGNDTFDRFSTIRVGRDRCPVQSLVAVPGPPPKKAKRLKGS</sequence>
<dbReference type="Pfam" id="PF20101">
    <property type="entry name" value="DUF6491"/>
    <property type="match status" value="1"/>
</dbReference>